<evidence type="ECO:0000313" key="2">
    <source>
        <dbReference type="EMBL" id="KAJ8979036.1"/>
    </source>
</evidence>
<proteinExistence type="predicted"/>
<dbReference type="Proteomes" id="UP001162164">
    <property type="component" value="Unassembled WGS sequence"/>
</dbReference>
<feature type="chain" id="PRO_5046771907" evidence="1">
    <location>
        <begin position="16"/>
        <end position="134"/>
    </location>
</feature>
<dbReference type="InterPro" id="IPR006170">
    <property type="entry name" value="PBP/GOBP"/>
</dbReference>
<dbReference type="InterPro" id="IPR036728">
    <property type="entry name" value="PBP_GOBP_sf"/>
</dbReference>
<organism evidence="2 3">
    <name type="scientific">Molorchus minor</name>
    <dbReference type="NCBI Taxonomy" id="1323400"/>
    <lineage>
        <taxon>Eukaryota</taxon>
        <taxon>Metazoa</taxon>
        <taxon>Ecdysozoa</taxon>
        <taxon>Arthropoda</taxon>
        <taxon>Hexapoda</taxon>
        <taxon>Insecta</taxon>
        <taxon>Pterygota</taxon>
        <taxon>Neoptera</taxon>
        <taxon>Endopterygota</taxon>
        <taxon>Coleoptera</taxon>
        <taxon>Polyphaga</taxon>
        <taxon>Cucujiformia</taxon>
        <taxon>Chrysomeloidea</taxon>
        <taxon>Cerambycidae</taxon>
        <taxon>Lamiinae</taxon>
        <taxon>Monochamini</taxon>
        <taxon>Molorchus</taxon>
    </lineage>
</organism>
<evidence type="ECO:0000256" key="1">
    <source>
        <dbReference type="SAM" id="SignalP"/>
    </source>
</evidence>
<name>A0ABQ9JLH6_9CUCU</name>
<feature type="signal peptide" evidence="1">
    <location>
        <begin position="1"/>
        <end position="15"/>
    </location>
</feature>
<reference evidence="2" key="1">
    <citation type="journal article" date="2023" name="Insect Mol. Biol.">
        <title>Genome sequencing provides insights into the evolution of gene families encoding plant cell wall-degrading enzymes in longhorned beetles.</title>
        <authorList>
            <person name="Shin N.R."/>
            <person name="Okamura Y."/>
            <person name="Kirsch R."/>
            <person name="Pauchet Y."/>
        </authorList>
    </citation>
    <scope>NUCLEOTIDE SEQUENCE</scope>
    <source>
        <strain evidence="2">MMC_N1</strain>
    </source>
</reference>
<dbReference type="Pfam" id="PF01395">
    <property type="entry name" value="PBP_GOBP"/>
    <property type="match status" value="1"/>
</dbReference>
<dbReference type="EMBL" id="JAPWTJ010000380">
    <property type="protein sequence ID" value="KAJ8979036.1"/>
    <property type="molecule type" value="Genomic_DNA"/>
</dbReference>
<comment type="caution">
    <text evidence="2">The sequence shown here is derived from an EMBL/GenBank/DDBJ whole genome shotgun (WGS) entry which is preliminary data.</text>
</comment>
<dbReference type="SUPFAM" id="SSF47565">
    <property type="entry name" value="Insect pheromone/odorant-binding proteins"/>
    <property type="match status" value="1"/>
</dbReference>
<keyword evidence="3" id="KW-1185">Reference proteome</keyword>
<gene>
    <name evidence="2" type="ORF">NQ317_005140</name>
</gene>
<evidence type="ECO:0000313" key="3">
    <source>
        <dbReference type="Proteomes" id="UP001162164"/>
    </source>
</evidence>
<dbReference type="Gene3D" id="1.10.238.20">
    <property type="entry name" value="Pheromone/general odorant binding protein domain"/>
    <property type="match status" value="1"/>
</dbReference>
<keyword evidence="1" id="KW-0732">Signal</keyword>
<protein>
    <submittedName>
        <fullName evidence="2">Uncharacterized protein</fullName>
    </submittedName>
</protein>
<sequence>MKTVILFAIVGAALAAKFPPQEQQFLNQVHQRCQANPSTYCNEDLLKNLGNNRDNTQVGIHMLCMSKGAGFQTQNGDIDKNVLRSKILMVIRDQGKANEITNKCGVPSGTDETTAVTMWICLVTNQVEYIPEFN</sequence>
<accession>A0ABQ9JLH6</accession>